<dbReference type="PANTHER" id="PTHR20842">
    <property type="entry name" value="PROTEASE S51 ALPHA-ASPARTYL DIPEPTIDASE"/>
    <property type="match status" value="1"/>
</dbReference>
<dbReference type="Proteomes" id="UP000266841">
    <property type="component" value="Unassembled WGS sequence"/>
</dbReference>
<dbReference type="GO" id="GO:0006508">
    <property type="term" value="P:proteolysis"/>
    <property type="evidence" value="ECO:0007669"/>
    <property type="project" value="UniProtKB-KW"/>
</dbReference>
<feature type="chain" id="PRO_5003836431" evidence="5">
    <location>
        <begin position="18"/>
        <end position="397"/>
    </location>
</feature>
<evidence type="ECO:0000313" key="6">
    <source>
        <dbReference type="EMBL" id="EJK48677.1"/>
    </source>
</evidence>
<dbReference type="Pfam" id="PF03575">
    <property type="entry name" value="Peptidase_S51"/>
    <property type="match status" value="1"/>
</dbReference>
<comment type="similarity">
    <text evidence="1">Belongs to the peptidase S51 family.</text>
</comment>
<reference evidence="6 7" key="1">
    <citation type="journal article" date="2012" name="Genome Biol.">
        <title>Genome and low-iron response of an oceanic diatom adapted to chronic iron limitation.</title>
        <authorList>
            <person name="Lommer M."/>
            <person name="Specht M."/>
            <person name="Roy A.S."/>
            <person name="Kraemer L."/>
            <person name="Andreson R."/>
            <person name="Gutowska M.A."/>
            <person name="Wolf J."/>
            <person name="Bergner S.V."/>
            <person name="Schilhabel M.B."/>
            <person name="Klostermeier U.C."/>
            <person name="Beiko R.G."/>
            <person name="Rosenstiel P."/>
            <person name="Hippler M."/>
            <person name="Laroche J."/>
        </authorList>
    </citation>
    <scope>NUCLEOTIDE SEQUENCE [LARGE SCALE GENOMIC DNA]</scope>
    <source>
        <strain evidence="6 7">CCMP1005</strain>
    </source>
</reference>
<sequence>MLSNLPLVFFISSRAWAFSQHKCSVSKIHVRRSSQTASIAESEELASPVKSSDNKGLPWATHALLFSSFTDGILENTEAADFLRKALVDTLLSERIAANEDSVSASARFSPCNGPDVNLLNMLDTLDDVIIRGRSLFDGEAADDELHKWVEEAIDMLQLTSSEDHHLTLRVLYIPTAMYALNPQSTNTPGKQRQRARADGKKRRTQLIDYLRTLFPNNNLHILATTLDLDDGSLKQPVGSDNSSMFPENDKAALSTWRPHVVYFEGGNTFWLKHCLDKGDYCPLIEELCTGSNGSVYLGKSAGAIVAGSRVATATWKGWDDPSVVPGKETYDDWLDVKGFQFAGASSIFPHMDDQWEDLVNEKTTDLAFDSLYCLREEEVCCLTGAAQKIDIIQKRE</sequence>
<proteinExistence type="inferred from homology"/>
<keyword evidence="5" id="KW-0732">Signal</keyword>
<evidence type="ECO:0000313" key="7">
    <source>
        <dbReference type="Proteomes" id="UP000266841"/>
    </source>
</evidence>
<evidence type="ECO:0000256" key="1">
    <source>
        <dbReference type="ARBA" id="ARBA00006534"/>
    </source>
</evidence>
<dbReference type="GO" id="GO:0008236">
    <property type="term" value="F:serine-type peptidase activity"/>
    <property type="evidence" value="ECO:0007669"/>
    <property type="project" value="UniProtKB-KW"/>
</dbReference>
<keyword evidence="7" id="KW-1185">Reference proteome</keyword>
<keyword evidence="2" id="KW-0645">Protease</keyword>
<dbReference type="InterPro" id="IPR005320">
    <property type="entry name" value="Peptidase_S51"/>
</dbReference>
<dbReference type="OMA" id="ATWKGWD"/>
<dbReference type="OrthoDB" id="41623at2759"/>
<protein>
    <submittedName>
        <fullName evidence="6">Uncharacterized protein</fullName>
    </submittedName>
</protein>
<feature type="signal peptide" evidence="5">
    <location>
        <begin position="1"/>
        <end position="17"/>
    </location>
</feature>
<accession>K0RPR3</accession>
<evidence type="ECO:0000256" key="2">
    <source>
        <dbReference type="ARBA" id="ARBA00022670"/>
    </source>
</evidence>
<organism evidence="6 7">
    <name type="scientific">Thalassiosira oceanica</name>
    <name type="common">Marine diatom</name>
    <dbReference type="NCBI Taxonomy" id="159749"/>
    <lineage>
        <taxon>Eukaryota</taxon>
        <taxon>Sar</taxon>
        <taxon>Stramenopiles</taxon>
        <taxon>Ochrophyta</taxon>
        <taxon>Bacillariophyta</taxon>
        <taxon>Coscinodiscophyceae</taxon>
        <taxon>Thalassiosirophycidae</taxon>
        <taxon>Thalassiosirales</taxon>
        <taxon>Thalassiosiraceae</taxon>
        <taxon>Thalassiosira</taxon>
    </lineage>
</organism>
<dbReference type="InterPro" id="IPR029062">
    <property type="entry name" value="Class_I_gatase-like"/>
</dbReference>
<dbReference type="Gene3D" id="3.40.50.880">
    <property type="match status" value="1"/>
</dbReference>
<evidence type="ECO:0000256" key="5">
    <source>
        <dbReference type="SAM" id="SignalP"/>
    </source>
</evidence>
<evidence type="ECO:0000256" key="4">
    <source>
        <dbReference type="ARBA" id="ARBA00022825"/>
    </source>
</evidence>
<keyword evidence="3" id="KW-0378">Hydrolase</keyword>
<dbReference type="PANTHER" id="PTHR20842:SF0">
    <property type="entry name" value="ALPHA-ASPARTYL DIPEPTIDASE"/>
    <property type="match status" value="1"/>
</dbReference>
<evidence type="ECO:0000256" key="3">
    <source>
        <dbReference type="ARBA" id="ARBA00022801"/>
    </source>
</evidence>
<gene>
    <name evidence="6" type="ORF">THAOC_32505</name>
</gene>
<dbReference type="eggNOG" id="ENOG502SB9D">
    <property type="taxonomic scope" value="Eukaryota"/>
</dbReference>
<name>K0RPR3_THAOC</name>
<comment type="caution">
    <text evidence="6">The sequence shown here is derived from an EMBL/GenBank/DDBJ whole genome shotgun (WGS) entry which is preliminary data.</text>
</comment>
<keyword evidence="4" id="KW-0720">Serine protease</keyword>
<dbReference type="EMBL" id="AGNL01045548">
    <property type="protein sequence ID" value="EJK48677.1"/>
    <property type="molecule type" value="Genomic_DNA"/>
</dbReference>
<dbReference type="AlphaFoldDB" id="K0RPR3"/>